<gene>
    <name evidence="1" type="ORF">F2Y35_18315</name>
</gene>
<protein>
    <submittedName>
        <fullName evidence="1">Uncharacterized protein</fullName>
    </submittedName>
</protein>
<evidence type="ECO:0000313" key="1">
    <source>
        <dbReference type="EMBL" id="KAA5488155.1"/>
    </source>
</evidence>
<dbReference type="AlphaFoldDB" id="A0A6A1K3P8"/>
<reference evidence="1 2" key="1">
    <citation type="journal article" date="2019" name="Nat. Med.">
        <title>A library of human gut bacterial isolates paired with longitudinal multiomics data enables mechanistic microbiome research.</title>
        <authorList>
            <person name="Poyet M."/>
            <person name="Groussin M."/>
            <person name="Gibbons S.M."/>
            <person name="Avila-Pacheco J."/>
            <person name="Jiang X."/>
            <person name="Kearney S.M."/>
            <person name="Perrotta A.R."/>
            <person name="Berdy B."/>
            <person name="Zhao S."/>
            <person name="Lieberman T.D."/>
            <person name="Swanson P.K."/>
            <person name="Smith M."/>
            <person name="Roesemann S."/>
            <person name="Alexander J.E."/>
            <person name="Rich S.A."/>
            <person name="Livny J."/>
            <person name="Vlamakis H."/>
            <person name="Clish C."/>
            <person name="Bullock K."/>
            <person name="Deik A."/>
            <person name="Scott J."/>
            <person name="Pierce K.A."/>
            <person name="Xavier R.J."/>
            <person name="Alm E.J."/>
        </authorList>
    </citation>
    <scope>NUCLEOTIDE SEQUENCE [LARGE SCALE GENOMIC DNA]</scope>
    <source>
        <strain evidence="1 2">BIOML-A21</strain>
    </source>
</reference>
<dbReference type="RefSeq" id="WP_149928722.1">
    <property type="nucleotide sequence ID" value="NZ_VVYE01000030.1"/>
</dbReference>
<name>A0A6A1K3P8_9BACE</name>
<accession>A0A6A1K3P8</accession>
<comment type="caution">
    <text evidence="1">The sequence shown here is derived from an EMBL/GenBank/DDBJ whole genome shotgun (WGS) entry which is preliminary data.</text>
</comment>
<organism evidence="1 2">
    <name type="scientific">Bacteroides caccae</name>
    <dbReference type="NCBI Taxonomy" id="47678"/>
    <lineage>
        <taxon>Bacteria</taxon>
        <taxon>Pseudomonadati</taxon>
        <taxon>Bacteroidota</taxon>
        <taxon>Bacteroidia</taxon>
        <taxon>Bacteroidales</taxon>
        <taxon>Bacteroidaceae</taxon>
        <taxon>Bacteroides</taxon>
    </lineage>
</organism>
<proteinExistence type="predicted"/>
<sequence length="72" mass="8186">MSKGVIFRYVDKNGVTVKAVALNNEQHSQFSDYGKVFLRILNDDYTFKKTEEGKGVIAVKNGDELIQIGFWD</sequence>
<dbReference type="EMBL" id="VVYF01000021">
    <property type="protein sequence ID" value="KAA5488155.1"/>
    <property type="molecule type" value="Genomic_DNA"/>
</dbReference>
<dbReference type="Proteomes" id="UP000491168">
    <property type="component" value="Unassembled WGS sequence"/>
</dbReference>
<evidence type="ECO:0000313" key="2">
    <source>
        <dbReference type="Proteomes" id="UP000491168"/>
    </source>
</evidence>